<dbReference type="Proteomes" id="UP000830055">
    <property type="component" value="Chromosome"/>
</dbReference>
<accession>A0ABN6M5C2</accession>
<dbReference type="PROSITE" id="PS00868">
    <property type="entry name" value="CYS_MET_METAB_PP"/>
    <property type="match status" value="1"/>
</dbReference>
<reference evidence="4 5" key="1">
    <citation type="submission" date="2022-01" db="EMBL/GenBank/DDBJ databases">
        <title>Desulfofustis limnae sp. nov., a novel mesophilic sulfate-reducing bacterium isolated from marsh soil.</title>
        <authorList>
            <person name="Watanabe M."/>
            <person name="Takahashi A."/>
            <person name="Kojima H."/>
            <person name="Fukui M."/>
        </authorList>
    </citation>
    <scope>NUCLEOTIDE SEQUENCE [LARGE SCALE GENOMIC DNA]</scope>
    <source>
        <strain evidence="4 5">PPLL</strain>
    </source>
</reference>
<comment type="similarity">
    <text evidence="3">Belongs to the trans-sulfuration enzymes family.</text>
</comment>
<dbReference type="Pfam" id="PF01053">
    <property type="entry name" value="Cys_Met_Meta_PP"/>
    <property type="match status" value="1"/>
</dbReference>
<evidence type="ECO:0000256" key="1">
    <source>
        <dbReference type="ARBA" id="ARBA00001933"/>
    </source>
</evidence>
<dbReference type="InterPro" id="IPR000277">
    <property type="entry name" value="Cys/Met-Metab_PyrdxlP-dep_enz"/>
</dbReference>
<keyword evidence="2 3" id="KW-0663">Pyridoxal phosphate</keyword>
<gene>
    <name evidence="4" type="ORF">DPPLL_08540</name>
</gene>
<name>A0ABN6M5C2_9BACT</name>
<protein>
    <submittedName>
        <fullName evidence="4">Cystathionine beta-lyase</fullName>
    </submittedName>
</protein>
<dbReference type="SUPFAM" id="SSF53383">
    <property type="entry name" value="PLP-dependent transferases"/>
    <property type="match status" value="1"/>
</dbReference>
<comment type="cofactor">
    <cofactor evidence="1 3">
        <name>pyridoxal 5'-phosphate</name>
        <dbReference type="ChEBI" id="CHEBI:597326"/>
    </cofactor>
</comment>
<evidence type="ECO:0000313" key="4">
    <source>
        <dbReference type="EMBL" id="BDD86489.1"/>
    </source>
</evidence>
<evidence type="ECO:0000256" key="2">
    <source>
        <dbReference type="ARBA" id="ARBA00022898"/>
    </source>
</evidence>
<dbReference type="Gene3D" id="3.90.1150.10">
    <property type="entry name" value="Aspartate Aminotransferase, domain 1"/>
    <property type="match status" value="1"/>
</dbReference>
<evidence type="ECO:0000313" key="5">
    <source>
        <dbReference type="Proteomes" id="UP000830055"/>
    </source>
</evidence>
<dbReference type="InterPro" id="IPR015421">
    <property type="entry name" value="PyrdxlP-dep_Trfase_major"/>
</dbReference>
<dbReference type="PIRSF" id="PIRSF001434">
    <property type="entry name" value="CGS"/>
    <property type="match status" value="1"/>
</dbReference>
<dbReference type="InterPro" id="IPR015424">
    <property type="entry name" value="PyrdxlP-dep_Trfase"/>
</dbReference>
<dbReference type="EMBL" id="AP025516">
    <property type="protein sequence ID" value="BDD86489.1"/>
    <property type="molecule type" value="Genomic_DNA"/>
</dbReference>
<dbReference type="PANTHER" id="PTHR11808">
    <property type="entry name" value="TRANS-SULFURATION ENZYME FAMILY MEMBER"/>
    <property type="match status" value="1"/>
</dbReference>
<dbReference type="InterPro" id="IPR015422">
    <property type="entry name" value="PyrdxlP-dep_Trfase_small"/>
</dbReference>
<sequence length="376" mass="40208">MNKQTQCVHSGTRPDPQTGGINTPIFTSSAFTYLGKEVNPYPRYFNTPNQEAVVAKLCALEEAEDGLLFSSGMAAVVTTILALVRSGEHVVVQDELYGGTHAMLTGLLSRFGVRYRFVGKSVQSFAAAIEEKTKLIYIETPTNPLLGIVDIREITALAQDKGIITVIDNTFASPINQTPRTLGVDVVVHSGTKYLGGHSDLCCGAALFGREHGDRLRHAAINLGGNLNAEACSLLERSLKTLHLRVSKQTENAAAVAAFLEEHGAVSAVHYPGLTSHPGHQVARRQMSGFGAMLSFELGGKAPATDVFLKRLKMIVPALSLGGVESTICDPARTSHAKMSAEERQRVGISDRLLRLSVGIEHPDDLTADLAQALGG</sequence>
<dbReference type="Gene3D" id="3.40.640.10">
    <property type="entry name" value="Type I PLP-dependent aspartate aminotransferase-like (Major domain)"/>
    <property type="match status" value="1"/>
</dbReference>
<dbReference type="CDD" id="cd00614">
    <property type="entry name" value="CGS_like"/>
    <property type="match status" value="1"/>
</dbReference>
<organism evidence="4 5">
    <name type="scientific">Desulfofustis limnaeus</name>
    <dbReference type="NCBI Taxonomy" id="2740163"/>
    <lineage>
        <taxon>Bacteria</taxon>
        <taxon>Pseudomonadati</taxon>
        <taxon>Thermodesulfobacteriota</taxon>
        <taxon>Desulfobulbia</taxon>
        <taxon>Desulfobulbales</taxon>
        <taxon>Desulfocapsaceae</taxon>
        <taxon>Desulfofustis</taxon>
    </lineage>
</organism>
<dbReference type="InterPro" id="IPR054542">
    <property type="entry name" value="Cys_met_metab_PP"/>
</dbReference>
<keyword evidence="5" id="KW-1185">Reference proteome</keyword>
<proteinExistence type="inferred from homology"/>
<evidence type="ECO:0000256" key="3">
    <source>
        <dbReference type="RuleBase" id="RU362118"/>
    </source>
</evidence>
<dbReference type="RefSeq" id="WP_284153575.1">
    <property type="nucleotide sequence ID" value="NZ_AP025516.1"/>
</dbReference>